<dbReference type="InterPro" id="IPR027417">
    <property type="entry name" value="P-loop_NTPase"/>
</dbReference>
<evidence type="ECO:0000256" key="2">
    <source>
        <dbReference type="SAM" id="MobiDB-lite"/>
    </source>
</evidence>
<evidence type="ECO:0000259" key="4">
    <source>
        <dbReference type="PROSITE" id="PS51194"/>
    </source>
</evidence>
<dbReference type="GO" id="GO:0004386">
    <property type="term" value="F:helicase activity"/>
    <property type="evidence" value="ECO:0007669"/>
    <property type="project" value="UniProtKB-KW"/>
</dbReference>
<keyword evidence="6" id="KW-1185">Reference proteome</keyword>
<feature type="domain" description="Helicase C-terminal" evidence="4">
    <location>
        <begin position="888"/>
        <end position="1046"/>
    </location>
</feature>
<evidence type="ECO:0000256" key="1">
    <source>
        <dbReference type="ARBA" id="ARBA00022801"/>
    </source>
</evidence>
<dbReference type="FunFam" id="3.40.50.300:FF:000533">
    <property type="entry name" value="Helicase, Snf2 family"/>
    <property type="match status" value="1"/>
</dbReference>
<dbReference type="AlphaFoldDB" id="A0A5J6HTN5"/>
<keyword evidence="1" id="KW-0378">Hydrolase</keyword>
<dbReference type="InterPro" id="IPR038718">
    <property type="entry name" value="SNF2-like_sf"/>
</dbReference>
<dbReference type="InterPro" id="IPR000330">
    <property type="entry name" value="SNF2_N"/>
</dbReference>
<dbReference type="PANTHER" id="PTHR10799">
    <property type="entry name" value="SNF2/RAD54 HELICASE FAMILY"/>
    <property type="match status" value="1"/>
</dbReference>
<evidence type="ECO:0000313" key="6">
    <source>
        <dbReference type="Proteomes" id="UP000326553"/>
    </source>
</evidence>
<dbReference type="SMART" id="SM00487">
    <property type="entry name" value="DEXDc"/>
    <property type="match status" value="1"/>
</dbReference>
<dbReference type="GO" id="GO:0005524">
    <property type="term" value="F:ATP binding"/>
    <property type="evidence" value="ECO:0007669"/>
    <property type="project" value="InterPro"/>
</dbReference>
<dbReference type="Proteomes" id="UP000326553">
    <property type="component" value="Chromosome"/>
</dbReference>
<dbReference type="FunFam" id="3.40.50.10810:FF:000031">
    <property type="entry name" value="Helicase, SNF2/RAD54 family"/>
    <property type="match status" value="1"/>
</dbReference>
<dbReference type="OrthoDB" id="9760715at2"/>
<evidence type="ECO:0000259" key="3">
    <source>
        <dbReference type="PROSITE" id="PS51192"/>
    </source>
</evidence>
<dbReference type="RefSeq" id="WP_150477820.1">
    <property type="nucleotide sequence ID" value="NZ_CP023695.1"/>
</dbReference>
<reference evidence="5 6" key="1">
    <citation type="submission" date="2017-09" db="EMBL/GenBank/DDBJ databases">
        <authorList>
            <person name="Lee N."/>
            <person name="Cho B.-K."/>
        </authorList>
    </citation>
    <scope>NUCLEOTIDE SEQUENCE [LARGE SCALE GENOMIC DNA]</scope>
    <source>
        <strain evidence="5 6">ATCC 12461</strain>
    </source>
</reference>
<dbReference type="SUPFAM" id="SSF52540">
    <property type="entry name" value="P-loop containing nucleoside triphosphate hydrolases"/>
    <property type="match status" value="2"/>
</dbReference>
<dbReference type="EMBL" id="CP023695">
    <property type="protein sequence ID" value="QEV22184.1"/>
    <property type="molecule type" value="Genomic_DNA"/>
</dbReference>
<name>A0A5J6HTN5_STRAD</name>
<dbReference type="Gene3D" id="3.40.50.300">
    <property type="entry name" value="P-loop containing nucleotide triphosphate hydrolases"/>
    <property type="match status" value="1"/>
</dbReference>
<protein>
    <submittedName>
        <fullName evidence="5">DEAD/DEAH box helicase</fullName>
    </submittedName>
</protein>
<proteinExistence type="predicted"/>
<dbReference type="Pfam" id="PF12419">
    <property type="entry name" value="DUF3670"/>
    <property type="match status" value="1"/>
</dbReference>
<feature type="region of interest" description="Disordered" evidence="2">
    <location>
        <begin position="312"/>
        <end position="346"/>
    </location>
</feature>
<keyword evidence="5" id="KW-0067">ATP-binding</keyword>
<gene>
    <name evidence="5" type="ORF">CP975_08510</name>
</gene>
<dbReference type="GO" id="GO:0016787">
    <property type="term" value="F:hydrolase activity"/>
    <property type="evidence" value="ECO:0007669"/>
    <property type="project" value="UniProtKB-KW"/>
</dbReference>
<dbReference type="CDD" id="cd18793">
    <property type="entry name" value="SF2_C_SNF"/>
    <property type="match status" value="1"/>
</dbReference>
<dbReference type="Gene3D" id="3.40.50.10810">
    <property type="entry name" value="Tandem AAA-ATPase domain"/>
    <property type="match status" value="1"/>
</dbReference>
<accession>A0A5J6HTN5</accession>
<feature type="compositionally biased region" description="Gly residues" evidence="2">
    <location>
        <begin position="75"/>
        <end position="92"/>
    </location>
</feature>
<dbReference type="PROSITE" id="PS51194">
    <property type="entry name" value="HELICASE_CTER"/>
    <property type="match status" value="1"/>
</dbReference>
<feature type="compositionally biased region" description="Gly residues" evidence="2">
    <location>
        <begin position="313"/>
        <end position="326"/>
    </location>
</feature>
<keyword evidence="5" id="KW-0547">Nucleotide-binding</keyword>
<dbReference type="PROSITE" id="PS51192">
    <property type="entry name" value="HELICASE_ATP_BIND_1"/>
    <property type="match status" value="1"/>
</dbReference>
<dbReference type="Pfam" id="PF00271">
    <property type="entry name" value="Helicase_C"/>
    <property type="match status" value="1"/>
</dbReference>
<dbReference type="InterPro" id="IPR014001">
    <property type="entry name" value="Helicase_ATP-bd"/>
</dbReference>
<keyword evidence="5" id="KW-0347">Helicase</keyword>
<dbReference type="SMART" id="SM00490">
    <property type="entry name" value="HELICc"/>
    <property type="match status" value="1"/>
</dbReference>
<organism evidence="5 6">
    <name type="scientific">Streptomyces alboniger</name>
    <dbReference type="NCBI Taxonomy" id="132473"/>
    <lineage>
        <taxon>Bacteria</taxon>
        <taxon>Bacillati</taxon>
        <taxon>Actinomycetota</taxon>
        <taxon>Actinomycetes</taxon>
        <taxon>Kitasatosporales</taxon>
        <taxon>Streptomycetaceae</taxon>
        <taxon>Streptomyces</taxon>
        <taxon>Streptomyces aurantiacus group</taxon>
    </lineage>
</organism>
<feature type="domain" description="Helicase ATP-binding" evidence="3">
    <location>
        <begin position="599"/>
        <end position="752"/>
    </location>
</feature>
<dbReference type="InterPro" id="IPR049730">
    <property type="entry name" value="SNF2/RAD54-like_C"/>
</dbReference>
<evidence type="ECO:0000313" key="5">
    <source>
        <dbReference type="EMBL" id="QEV22184.1"/>
    </source>
</evidence>
<dbReference type="InterPro" id="IPR022138">
    <property type="entry name" value="DUF3670"/>
</dbReference>
<feature type="region of interest" description="Disordered" evidence="2">
    <location>
        <begin position="75"/>
        <end position="125"/>
    </location>
</feature>
<sequence>MTVEAESVATAVAPVAAERALLVRSCAAVFLPAEVPREGRIAFWRADGGELPGAAGIVRGELGAGGAGVAGGGGVPGGLSRGGRGDSGGARGGLAADGPGGARGGLAADGPGSMRGGLATDGPHPTRGDLLVARKHGKGARARTVPALFLPVADAVPLLLRAARPHPAAACWAAAARHALHLAARGRLLPGLTAGDHDAWRAGPLDETDVAQLRAIAAALPAEGHAVPLPGSGPLLLPEPVALVRAFVDAVVDALPRTPAAPHAVGAPFAAREPQRLPGAREWAAEVAAGMDAGVRVSLRLDLRTHEVFDVGEGTGAGVGSRGGRPGPDAEGPGSGGEGDTPEEVPRAAVATPAAAVVQVHSLADPSLVTDVPGLWAGADHFGPRAKVDTLLAIRRAARVWPPLARLLQRPRPDVLPLSEDELYDLLGAAAGRLGAAGVAVHWPRELTRGLTATAVVRPAPGTAADNFDFFKTEELLQFRWQLALGDQPDDLLTEAELDLLAEAHRPVVRLRDQWVLVDPALVRKARKRDLGLLDPVDALSVALTGTAEVDGEQVPAVPLGALAQLRERVTDDLDTIAQPPGLHATLRDYQLRGLAWLDRMTSLGLGGCLADDMGLGKTITLIALHLHRAHPAPTLVVCPASLLGNWQREIERFAPGVPVRRFHGPARSLDGLTCGFVLTTYATMRTSAPELADRTWGLVVADEAQHVKNPHAATAKALRTIPSPARVALTGTPVENNLSELWALLDWTTPGLLGPLKAFRARHARLVEGGDPGGTGANDEALARLARLVRPFLLRRKKSDPGIAPELPPKTETDHPVTLTREQISLYEAVVRETLARIEASDGIARRGLVMKLLMALKQICNHPAQYLKDGVLTTRSGRARSGKLELLDELLDTILTESDSAGAVLVFTQYVEMGRLLQTHLSSRGIPCQLLHGGTPVARREEMVDRFQSGEVPVFLLSLKAAGTGLNLTRAGHVIHYDRWWNPAVEEQATDRAYRIGQTQPVQVHRLVTEGTVEDRVAELLAAKKALADAVLGEGGESALTELSDAELADLVALRRTA</sequence>
<dbReference type="KEGG" id="salw:CP975_08510"/>
<dbReference type="Pfam" id="PF00176">
    <property type="entry name" value="SNF2-rel_dom"/>
    <property type="match status" value="1"/>
</dbReference>
<dbReference type="InterPro" id="IPR001650">
    <property type="entry name" value="Helicase_C-like"/>
</dbReference>